<dbReference type="EMBL" id="LAZR01036578">
    <property type="protein sequence ID" value="KKL24480.1"/>
    <property type="molecule type" value="Genomic_DNA"/>
</dbReference>
<comment type="caution">
    <text evidence="1">The sequence shown here is derived from an EMBL/GenBank/DDBJ whole genome shotgun (WGS) entry which is preliminary data.</text>
</comment>
<evidence type="ECO:0000313" key="1">
    <source>
        <dbReference type="EMBL" id="KKL24480.1"/>
    </source>
</evidence>
<name>A0A0F9BRF1_9ZZZZ</name>
<protein>
    <submittedName>
        <fullName evidence="1">Uncharacterized protein</fullName>
    </submittedName>
</protein>
<gene>
    <name evidence="1" type="ORF">LCGC14_2414900</name>
</gene>
<organism evidence="1">
    <name type="scientific">marine sediment metagenome</name>
    <dbReference type="NCBI Taxonomy" id="412755"/>
    <lineage>
        <taxon>unclassified sequences</taxon>
        <taxon>metagenomes</taxon>
        <taxon>ecological metagenomes</taxon>
    </lineage>
</organism>
<accession>A0A0F9BRF1</accession>
<dbReference type="AlphaFoldDB" id="A0A0F9BRF1"/>
<proteinExistence type="predicted"/>
<sequence length="138" mass="15826">MVKMTAEESSFEMIPEGEIVAAKVVDIEGKSFDWGDRLNWKFEVTEKGTWEGYKINGSTSLKFTIDPPSKFYEWSVELLGRTFEVGESVETDDLIGLPCRIEIEWQEDKDDEKKHWMRAYSLIRARGTSGVTSEDVFG</sequence>
<reference evidence="1" key="1">
    <citation type="journal article" date="2015" name="Nature">
        <title>Complex archaea that bridge the gap between prokaryotes and eukaryotes.</title>
        <authorList>
            <person name="Spang A."/>
            <person name="Saw J.H."/>
            <person name="Jorgensen S.L."/>
            <person name="Zaremba-Niedzwiedzka K."/>
            <person name="Martijn J."/>
            <person name="Lind A.E."/>
            <person name="van Eijk R."/>
            <person name="Schleper C."/>
            <person name="Guy L."/>
            <person name="Ettema T.J."/>
        </authorList>
    </citation>
    <scope>NUCLEOTIDE SEQUENCE</scope>
</reference>